<dbReference type="Proteomes" id="UP000036987">
    <property type="component" value="Unassembled WGS sequence"/>
</dbReference>
<evidence type="ECO:0000256" key="1">
    <source>
        <dbReference type="SAM" id="MobiDB-lite"/>
    </source>
</evidence>
<feature type="region of interest" description="Disordered" evidence="1">
    <location>
        <begin position="44"/>
        <end position="103"/>
    </location>
</feature>
<feature type="chain" id="PRO_5005527883" evidence="2">
    <location>
        <begin position="26"/>
        <end position="103"/>
    </location>
</feature>
<comment type="caution">
    <text evidence="3">The sequence shown here is derived from an EMBL/GenBank/DDBJ whole genome shotgun (WGS) entry which is preliminary data.</text>
</comment>
<sequence>MAARSRRTCTALLLLLSFLVSSIDAVPSSTWIKERIQEKSLSNFLPRSNQENRHASAVQNRINGGGDGFQNEEESLKRSMQVLEISDYPGTSANKRHIPKPEN</sequence>
<accession>A0A0K9PDD9</accession>
<evidence type="ECO:0000313" key="4">
    <source>
        <dbReference type="Proteomes" id="UP000036987"/>
    </source>
</evidence>
<reference evidence="4" key="1">
    <citation type="journal article" date="2016" name="Nature">
        <title>The genome of the seagrass Zostera marina reveals angiosperm adaptation to the sea.</title>
        <authorList>
            <person name="Olsen J.L."/>
            <person name="Rouze P."/>
            <person name="Verhelst B."/>
            <person name="Lin Y.-C."/>
            <person name="Bayer T."/>
            <person name="Collen J."/>
            <person name="Dattolo E."/>
            <person name="De Paoli E."/>
            <person name="Dittami S."/>
            <person name="Maumus F."/>
            <person name="Michel G."/>
            <person name="Kersting A."/>
            <person name="Lauritano C."/>
            <person name="Lohaus R."/>
            <person name="Toepel M."/>
            <person name="Tonon T."/>
            <person name="Vanneste K."/>
            <person name="Amirebrahimi M."/>
            <person name="Brakel J."/>
            <person name="Bostroem C."/>
            <person name="Chovatia M."/>
            <person name="Grimwood J."/>
            <person name="Jenkins J.W."/>
            <person name="Jueterbock A."/>
            <person name="Mraz A."/>
            <person name="Stam W.T."/>
            <person name="Tice H."/>
            <person name="Bornberg-Bauer E."/>
            <person name="Green P.J."/>
            <person name="Pearson G.A."/>
            <person name="Procaccini G."/>
            <person name="Duarte C.M."/>
            <person name="Schmutz J."/>
            <person name="Reusch T.B.H."/>
            <person name="Van de Peer Y."/>
        </authorList>
    </citation>
    <scope>NUCLEOTIDE SEQUENCE [LARGE SCALE GENOMIC DNA]</scope>
    <source>
        <strain evidence="4">cv. Finnish</strain>
    </source>
</reference>
<dbReference type="PANTHER" id="PTHR33474:SF28">
    <property type="entry name" value="OS01G0815400 PROTEIN"/>
    <property type="match status" value="1"/>
</dbReference>
<dbReference type="EMBL" id="LFYR01000981">
    <property type="protein sequence ID" value="KMZ66247.1"/>
    <property type="molecule type" value="Genomic_DNA"/>
</dbReference>
<feature type="compositionally biased region" description="Basic residues" evidence="1">
    <location>
        <begin position="94"/>
        <end position="103"/>
    </location>
</feature>
<organism evidence="3 4">
    <name type="scientific">Zostera marina</name>
    <name type="common">Eelgrass</name>
    <dbReference type="NCBI Taxonomy" id="29655"/>
    <lineage>
        <taxon>Eukaryota</taxon>
        <taxon>Viridiplantae</taxon>
        <taxon>Streptophyta</taxon>
        <taxon>Embryophyta</taxon>
        <taxon>Tracheophyta</taxon>
        <taxon>Spermatophyta</taxon>
        <taxon>Magnoliopsida</taxon>
        <taxon>Liliopsida</taxon>
        <taxon>Zosteraceae</taxon>
        <taxon>Zostera</taxon>
    </lineage>
</organism>
<dbReference type="AlphaFoldDB" id="A0A0K9PDD9"/>
<keyword evidence="2" id="KW-0732">Signal</keyword>
<gene>
    <name evidence="3" type="ORF">ZOSMA_2G02570</name>
</gene>
<keyword evidence="4" id="KW-1185">Reference proteome</keyword>
<protein>
    <submittedName>
        <fullName evidence="3">Uncharacterized protein</fullName>
    </submittedName>
</protein>
<dbReference type="PANTHER" id="PTHR33474">
    <property type="entry name" value="TRANSMEMBRANE PROTEIN"/>
    <property type="match status" value="1"/>
</dbReference>
<evidence type="ECO:0000313" key="3">
    <source>
        <dbReference type="EMBL" id="KMZ66247.1"/>
    </source>
</evidence>
<proteinExistence type="predicted"/>
<feature type="signal peptide" evidence="2">
    <location>
        <begin position="1"/>
        <end position="25"/>
    </location>
</feature>
<name>A0A0K9PDD9_ZOSMR</name>
<evidence type="ECO:0000256" key="2">
    <source>
        <dbReference type="SAM" id="SignalP"/>
    </source>
</evidence>